<dbReference type="GO" id="GO:0016020">
    <property type="term" value="C:membrane"/>
    <property type="evidence" value="ECO:0007669"/>
    <property type="project" value="GOC"/>
</dbReference>
<name>A0A2M8PE84_9CHLR</name>
<dbReference type="FunFam" id="3.90.550.10:FF:000122">
    <property type="entry name" value="Dolichol-phosphate mannosyltransferase subunit 1"/>
    <property type="match status" value="1"/>
</dbReference>
<dbReference type="PANTHER" id="PTHR43398">
    <property type="entry name" value="DOLICHOL-PHOSPHATE MANNOSYLTRANSFERASE SUBUNIT 1"/>
    <property type="match status" value="1"/>
</dbReference>
<protein>
    <submittedName>
        <fullName evidence="5">Polyprenol monophosphomannose synthase</fullName>
    </submittedName>
</protein>
<comment type="caution">
    <text evidence="5">The sequence shown here is derived from an EMBL/GenBank/DDBJ whole genome shotgun (WGS) entry which is preliminary data.</text>
</comment>
<organism evidence="5 6">
    <name type="scientific">Candidatus Thermofonsia Clade 1 bacterium</name>
    <dbReference type="NCBI Taxonomy" id="2364210"/>
    <lineage>
        <taxon>Bacteria</taxon>
        <taxon>Bacillati</taxon>
        <taxon>Chloroflexota</taxon>
        <taxon>Candidatus Thermofontia</taxon>
        <taxon>Candidatus Thermofonsia Clade 1</taxon>
    </lineage>
</organism>
<dbReference type="EMBL" id="PGTM01000103">
    <property type="protein sequence ID" value="PJF35865.1"/>
    <property type="molecule type" value="Genomic_DNA"/>
</dbReference>
<evidence type="ECO:0000259" key="4">
    <source>
        <dbReference type="Pfam" id="PF00535"/>
    </source>
</evidence>
<gene>
    <name evidence="5" type="ORF">CUN49_08410</name>
</gene>
<dbReference type="SUPFAM" id="SSF53448">
    <property type="entry name" value="Nucleotide-diphospho-sugar transferases"/>
    <property type="match status" value="1"/>
</dbReference>
<comment type="similarity">
    <text evidence="1">Belongs to the glycosyltransferase 2 family.</text>
</comment>
<evidence type="ECO:0000313" key="5">
    <source>
        <dbReference type="EMBL" id="PJF35865.1"/>
    </source>
</evidence>
<keyword evidence="3" id="KW-0808">Transferase</keyword>
<dbReference type="CDD" id="cd06442">
    <property type="entry name" value="DPM1_like"/>
    <property type="match status" value="1"/>
</dbReference>
<dbReference type="InterPro" id="IPR001173">
    <property type="entry name" value="Glyco_trans_2-like"/>
</dbReference>
<dbReference type="GO" id="GO:0004582">
    <property type="term" value="F:dolichyl-phosphate beta-D-mannosyltransferase activity"/>
    <property type="evidence" value="ECO:0007669"/>
    <property type="project" value="InterPro"/>
</dbReference>
<dbReference type="AlphaFoldDB" id="A0A2M8PE84"/>
<dbReference type="Proteomes" id="UP000229681">
    <property type="component" value="Unassembled WGS sequence"/>
</dbReference>
<dbReference type="InterPro" id="IPR029044">
    <property type="entry name" value="Nucleotide-diphossugar_trans"/>
</dbReference>
<evidence type="ECO:0000256" key="1">
    <source>
        <dbReference type="ARBA" id="ARBA00006739"/>
    </source>
</evidence>
<keyword evidence="2" id="KW-0328">Glycosyltransferase</keyword>
<sequence length="253" mass="28764">MEIALPKTLIVVPTYNEAENIERLVSALLSLPVPDLSILIVDDNSPDGTGKIADSLAAQQPERVYVIHREGKQGLGTAYLQGFRWALERGYEAIGQMDADFSHNPDDVPRLLAALDRADAVIGSRYVTGGRLDERWSIWRRLLSWWANRVWVGLILSSPVHDNTGGFRMWRRETLLGMDLDRIRSNGYVFQVEITYLALRLGYRFAEVPIYFADRKYGRSKMGLRIQLEAAIGVLKVRHRYRSLTAAQRARHA</sequence>
<dbReference type="InterPro" id="IPR039528">
    <property type="entry name" value="DPM1-like"/>
</dbReference>
<evidence type="ECO:0000313" key="6">
    <source>
        <dbReference type="Proteomes" id="UP000229681"/>
    </source>
</evidence>
<dbReference type="Pfam" id="PF00535">
    <property type="entry name" value="Glycos_transf_2"/>
    <property type="match status" value="1"/>
</dbReference>
<accession>A0A2M8PE84</accession>
<dbReference type="GO" id="GO:0009247">
    <property type="term" value="P:glycolipid biosynthetic process"/>
    <property type="evidence" value="ECO:0007669"/>
    <property type="project" value="TreeGrafter"/>
</dbReference>
<proteinExistence type="inferred from homology"/>
<feature type="domain" description="Glycosyltransferase 2-like" evidence="4">
    <location>
        <begin position="10"/>
        <end position="173"/>
    </location>
</feature>
<dbReference type="PANTHER" id="PTHR43398:SF1">
    <property type="entry name" value="DOLICHOL-PHOSPHATE MANNOSYLTRANSFERASE SUBUNIT 1"/>
    <property type="match status" value="1"/>
</dbReference>
<dbReference type="Gene3D" id="3.90.550.10">
    <property type="entry name" value="Spore Coat Polysaccharide Biosynthesis Protein SpsA, Chain A"/>
    <property type="match status" value="1"/>
</dbReference>
<reference evidence="5 6" key="1">
    <citation type="submission" date="2017-11" db="EMBL/GenBank/DDBJ databases">
        <title>Evolution of Phototrophy in the Chloroflexi Phylum Driven by Horizontal Gene Transfer.</title>
        <authorList>
            <person name="Ward L.M."/>
            <person name="Hemp J."/>
            <person name="Shih P.M."/>
            <person name="Mcglynn S.E."/>
            <person name="Fischer W."/>
        </authorList>
    </citation>
    <scope>NUCLEOTIDE SEQUENCE [LARGE SCALE GENOMIC DNA]</scope>
    <source>
        <strain evidence="5">JP3_13</strain>
    </source>
</reference>
<evidence type="ECO:0000256" key="3">
    <source>
        <dbReference type="ARBA" id="ARBA00022679"/>
    </source>
</evidence>
<evidence type="ECO:0000256" key="2">
    <source>
        <dbReference type="ARBA" id="ARBA00022676"/>
    </source>
</evidence>